<protein>
    <submittedName>
        <fullName evidence="1">Uncharacterized protein</fullName>
    </submittedName>
</protein>
<accession>A0A0D3DNV0</accession>
<evidence type="ECO:0000313" key="1">
    <source>
        <dbReference type="EnsemblPlants" id="Bo8g059180.1"/>
    </source>
</evidence>
<reference evidence="1" key="2">
    <citation type="submission" date="2015-03" db="UniProtKB">
        <authorList>
            <consortium name="EnsemblPlants"/>
        </authorList>
    </citation>
    <scope>IDENTIFICATION</scope>
</reference>
<dbReference type="AlphaFoldDB" id="A0A0D3DNV0"/>
<organism evidence="1 2">
    <name type="scientific">Brassica oleracea var. oleracea</name>
    <dbReference type="NCBI Taxonomy" id="109376"/>
    <lineage>
        <taxon>Eukaryota</taxon>
        <taxon>Viridiplantae</taxon>
        <taxon>Streptophyta</taxon>
        <taxon>Embryophyta</taxon>
        <taxon>Tracheophyta</taxon>
        <taxon>Spermatophyta</taxon>
        <taxon>Magnoliopsida</taxon>
        <taxon>eudicotyledons</taxon>
        <taxon>Gunneridae</taxon>
        <taxon>Pentapetalae</taxon>
        <taxon>rosids</taxon>
        <taxon>malvids</taxon>
        <taxon>Brassicales</taxon>
        <taxon>Brassicaceae</taxon>
        <taxon>Brassiceae</taxon>
        <taxon>Brassica</taxon>
    </lineage>
</organism>
<reference evidence="1 2" key="1">
    <citation type="journal article" date="2014" name="Genome Biol.">
        <title>Transcriptome and methylome profiling reveals relics of genome dominance in the mesopolyploid Brassica oleracea.</title>
        <authorList>
            <person name="Parkin I.A."/>
            <person name="Koh C."/>
            <person name="Tang H."/>
            <person name="Robinson S.J."/>
            <person name="Kagale S."/>
            <person name="Clarke W.E."/>
            <person name="Town C.D."/>
            <person name="Nixon J."/>
            <person name="Krishnakumar V."/>
            <person name="Bidwell S.L."/>
            <person name="Denoeud F."/>
            <person name="Belcram H."/>
            <person name="Links M.G."/>
            <person name="Just J."/>
            <person name="Clarke C."/>
            <person name="Bender T."/>
            <person name="Huebert T."/>
            <person name="Mason A.S."/>
            <person name="Pires J.C."/>
            <person name="Barker G."/>
            <person name="Moore J."/>
            <person name="Walley P.G."/>
            <person name="Manoli S."/>
            <person name="Batley J."/>
            <person name="Edwards D."/>
            <person name="Nelson M.N."/>
            <person name="Wang X."/>
            <person name="Paterson A.H."/>
            <person name="King G."/>
            <person name="Bancroft I."/>
            <person name="Chalhoub B."/>
            <person name="Sharpe A.G."/>
        </authorList>
    </citation>
    <scope>NUCLEOTIDE SEQUENCE</scope>
    <source>
        <strain evidence="1 2">cv. TO1000</strain>
    </source>
</reference>
<dbReference type="HOGENOM" id="CLU_1639700_0_0_1"/>
<proteinExistence type="predicted"/>
<dbReference type="Proteomes" id="UP000032141">
    <property type="component" value="Chromosome C8"/>
</dbReference>
<keyword evidence="2" id="KW-1185">Reference proteome</keyword>
<dbReference type="EnsemblPlants" id="Bo8g059180.1">
    <property type="protein sequence ID" value="Bo8g059180.1"/>
    <property type="gene ID" value="Bo8g059180"/>
</dbReference>
<evidence type="ECO:0000313" key="2">
    <source>
        <dbReference type="Proteomes" id="UP000032141"/>
    </source>
</evidence>
<sequence length="162" mass="18027">VPCWAGKGLEVIKDHFFSFSRRVSRRLWRHTPVTSPVVSPTSPCSSYAATASPLSLASTPSRTSVIKHIMYPPWNVTSDSLELPPFLSINPSPFSFSILVSLQLPLPFKTFSQLLHLELRTLCLASKTPLQVPCWAGKGLEVLKLRPTLQNHSLHQNLELIS</sequence>
<dbReference type="Gramene" id="Bo8g059180.1">
    <property type="protein sequence ID" value="Bo8g059180.1"/>
    <property type="gene ID" value="Bo8g059180"/>
</dbReference>
<name>A0A0D3DNV0_BRAOL</name>